<comment type="similarity">
    <text evidence="1">Belongs to the CoA-transferase III family.</text>
</comment>
<evidence type="ECO:0000313" key="3">
    <source>
        <dbReference type="EMBL" id="CAD9083583.1"/>
    </source>
</evidence>
<keyword evidence="2" id="KW-0808">Transferase</keyword>
<dbReference type="Pfam" id="PF02515">
    <property type="entry name" value="CoA_transf_3"/>
    <property type="match status" value="1"/>
</dbReference>
<protein>
    <recommendedName>
        <fullName evidence="4">CoA transferase</fullName>
    </recommendedName>
</protein>
<sequence length="403" mass="45045">MPLSNLTILDLSRVLAGPFASQNLADLGATVLKVEHVDSGDDTRYWGPPFWEKCHSDQSKEIECSAYFATCNRSKKSIALDLKTDQGREIIYELAKKSHVLLENFSTGVTERLHIDYGTMHKLNPELVYASISGFGRTGEYKNRPGYDFLAQGASGMMHLTGEPDREPQKIGMALVDVLTGMYVTQGVLASLIAKKGQFIDVSLFDSALASLVNQAQNYLSTGKSPKRLGNEHPNIAPYELFECRDGPLIITVGNDHQFNKLAKFLGMDPLEVKDKFATNKLRLEHRPQLKDIIHTSFVQHDRAHWIKHLNDLGIPCGPVNNVAEAFAEQPAIDRDMVWSFKDSPVKVVGNPIKFSETKIDSRNATPPPRLGQHTHEILSGVLEYSDEQILALERKHVIRCDR</sequence>
<evidence type="ECO:0008006" key="4">
    <source>
        <dbReference type="Google" id="ProtNLM"/>
    </source>
</evidence>
<dbReference type="InterPro" id="IPR023606">
    <property type="entry name" value="CoA-Trfase_III_dom_1_sf"/>
</dbReference>
<dbReference type="PANTHER" id="PTHR48207:SF3">
    <property type="entry name" value="SUCCINATE--HYDROXYMETHYLGLUTARATE COA-TRANSFERASE"/>
    <property type="match status" value="1"/>
</dbReference>
<gene>
    <name evidence="3" type="ORF">PCOS0759_LOCUS6837</name>
</gene>
<dbReference type="PANTHER" id="PTHR48207">
    <property type="entry name" value="SUCCINATE--HYDROXYMETHYLGLUTARATE COA-TRANSFERASE"/>
    <property type="match status" value="1"/>
</dbReference>
<dbReference type="Gene3D" id="3.40.50.10540">
    <property type="entry name" value="Crotonobetainyl-coa:carnitine coa-transferase, domain 1"/>
    <property type="match status" value="1"/>
</dbReference>
<dbReference type="SUPFAM" id="SSF89796">
    <property type="entry name" value="CoA-transferase family III (CaiB/BaiF)"/>
    <property type="match status" value="1"/>
</dbReference>
<dbReference type="Gene3D" id="3.30.1540.10">
    <property type="entry name" value="formyl-coa transferase, domain 3"/>
    <property type="match status" value="1"/>
</dbReference>
<name>A0A7S1KRZ6_9EUKA</name>
<evidence type="ECO:0000256" key="2">
    <source>
        <dbReference type="ARBA" id="ARBA00022679"/>
    </source>
</evidence>
<dbReference type="GO" id="GO:0008410">
    <property type="term" value="F:CoA-transferase activity"/>
    <property type="evidence" value="ECO:0007669"/>
    <property type="project" value="TreeGrafter"/>
</dbReference>
<dbReference type="InterPro" id="IPR044855">
    <property type="entry name" value="CoA-Trfase_III_dom3_sf"/>
</dbReference>
<dbReference type="AlphaFoldDB" id="A0A7S1KRZ6"/>
<organism evidence="3">
    <name type="scientific">Percolomonas cosmopolitus</name>
    <dbReference type="NCBI Taxonomy" id="63605"/>
    <lineage>
        <taxon>Eukaryota</taxon>
        <taxon>Discoba</taxon>
        <taxon>Heterolobosea</taxon>
        <taxon>Tetramitia</taxon>
        <taxon>Eutetramitia</taxon>
        <taxon>Percolomonadidae</taxon>
        <taxon>Percolomonas</taxon>
    </lineage>
</organism>
<reference evidence="3" key="1">
    <citation type="submission" date="2021-01" db="EMBL/GenBank/DDBJ databases">
        <authorList>
            <person name="Corre E."/>
            <person name="Pelletier E."/>
            <person name="Niang G."/>
            <person name="Scheremetjew M."/>
            <person name="Finn R."/>
            <person name="Kale V."/>
            <person name="Holt S."/>
            <person name="Cochrane G."/>
            <person name="Meng A."/>
            <person name="Brown T."/>
            <person name="Cohen L."/>
        </authorList>
    </citation>
    <scope>NUCLEOTIDE SEQUENCE</scope>
    <source>
        <strain evidence="3">WS</strain>
    </source>
</reference>
<dbReference type="InterPro" id="IPR003673">
    <property type="entry name" value="CoA-Trfase_fam_III"/>
</dbReference>
<dbReference type="InterPro" id="IPR050483">
    <property type="entry name" value="CoA-transferase_III_domain"/>
</dbReference>
<dbReference type="EMBL" id="HBGD01008303">
    <property type="protein sequence ID" value="CAD9083583.1"/>
    <property type="molecule type" value="Transcribed_RNA"/>
</dbReference>
<accession>A0A7S1KRZ6</accession>
<proteinExistence type="inferred from homology"/>
<evidence type="ECO:0000256" key="1">
    <source>
        <dbReference type="ARBA" id="ARBA00008383"/>
    </source>
</evidence>